<keyword evidence="3" id="KW-0482">Metalloprotease</keyword>
<feature type="signal peptide" evidence="1">
    <location>
        <begin position="1"/>
        <end position="22"/>
    </location>
</feature>
<evidence type="ECO:0000313" key="3">
    <source>
        <dbReference type="EMBL" id="WXA98963.1"/>
    </source>
</evidence>
<protein>
    <submittedName>
        <fullName evidence="3">Zinc-dependent metalloprotease</fullName>
    </submittedName>
</protein>
<organism evidence="3 4">
    <name type="scientific">Pendulispora brunnea</name>
    <dbReference type="NCBI Taxonomy" id="2905690"/>
    <lineage>
        <taxon>Bacteria</taxon>
        <taxon>Pseudomonadati</taxon>
        <taxon>Myxococcota</taxon>
        <taxon>Myxococcia</taxon>
        <taxon>Myxococcales</taxon>
        <taxon>Sorangiineae</taxon>
        <taxon>Pendulisporaceae</taxon>
        <taxon>Pendulispora</taxon>
    </lineage>
</organism>
<name>A0ABZ2KNQ2_9BACT</name>
<dbReference type="RefSeq" id="WP_394849592.1">
    <property type="nucleotide sequence ID" value="NZ_CP089982.1"/>
</dbReference>
<evidence type="ECO:0000313" key="4">
    <source>
        <dbReference type="Proteomes" id="UP001379533"/>
    </source>
</evidence>
<keyword evidence="3" id="KW-0378">Hydrolase</keyword>
<dbReference type="InterPro" id="IPR032534">
    <property type="entry name" value="EcxA_zinc-bd"/>
</dbReference>
<keyword evidence="4" id="KW-1185">Reference proteome</keyword>
<reference evidence="3 4" key="1">
    <citation type="submission" date="2021-12" db="EMBL/GenBank/DDBJ databases">
        <title>Discovery of the Pendulisporaceae a myxobacterial family with distinct sporulation behavior and unique specialized metabolism.</title>
        <authorList>
            <person name="Garcia R."/>
            <person name="Popoff A."/>
            <person name="Bader C.D."/>
            <person name="Loehr J."/>
            <person name="Walesch S."/>
            <person name="Walt C."/>
            <person name="Boldt J."/>
            <person name="Bunk B."/>
            <person name="Haeckl F.J.F.P.J."/>
            <person name="Gunesch A.P."/>
            <person name="Birkelbach J."/>
            <person name="Nuebel U."/>
            <person name="Pietschmann T."/>
            <person name="Bach T."/>
            <person name="Mueller R."/>
        </authorList>
    </citation>
    <scope>NUCLEOTIDE SEQUENCE [LARGE SCALE GENOMIC DNA]</scope>
    <source>
        <strain evidence="3 4">MSr12523</strain>
    </source>
</reference>
<dbReference type="SUPFAM" id="SSF55486">
    <property type="entry name" value="Metalloproteases ('zincins'), catalytic domain"/>
    <property type="match status" value="1"/>
</dbReference>
<keyword evidence="1" id="KW-0732">Signal</keyword>
<dbReference type="GO" id="GO:0008237">
    <property type="term" value="F:metallopeptidase activity"/>
    <property type="evidence" value="ECO:0007669"/>
    <property type="project" value="UniProtKB-KW"/>
</dbReference>
<proteinExistence type="predicted"/>
<dbReference type="InterPro" id="IPR024079">
    <property type="entry name" value="MetalloPept_cat_dom_sf"/>
</dbReference>
<gene>
    <name evidence="3" type="ORF">LZC95_19345</name>
</gene>
<dbReference type="EMBL" id="CP089982">
    <property type="protein sequence ID" value="WXA98963.1"/>
    <property type="molecule type" value="Genomic_DNA"/>
</dbReference>
<dbReference type="Gene3D" id="3.40.390.10">
    <property type="entry name" value="Collagenase (Catalytic Domain)"/>
    <property type="match status" value="1"/>
</dbReference>
<keyword evidence="3" id="KW-0645">Protease</keyword>
<feature type="domain" description="EcxA zinc-binding" evidence="2">
    <location>
        <begin position="463"/>
        <end position="531"/>
    </location>
</feature>
<dbReference type="PANTHER" id="PTHR38478:SF1">
    <property type="entry name" value="ZINC DEPENDENT METALLOPROTEASE DOMAIN LIPOPROTEIN"/>
    <property type="match status" value="1"/>
</dbReference>
<accession>A0ABZ2KNQ2</accession>
<dbReference type="Pfam" id="PF16313">
    <property type="entry name" value="DUF4953"/>
    <property type="match status" value="1"/>
</dbReference>
<sequence>MFTFNFGATVWGVVLLPFAAAAGCASESAPPSGDADLLARDQAFVSIARTLSKELTQKADATSGGAALSVPSSHAKDSFYVAINKKELNRRYFLSAYAKQLLANPQPGPFPATSLGTRVVTFRVQNGKLFVFDAQDGLASSDIFDPSSIIEAYPLVGDYEPFLSLRGHDDYVLFDPAGGLNRFGIVSDAYAKGDKPLHFQVDLSYLQNFRRVNDGATFEQVFTGALNDTTTGSPDYDENWYRISGTLGVALRRYTEGKGFTPFDAGKVSQEYYYRSPPLLVKNTGGTLERAIKWNINSGMAPIKWFISDPVLQVAKEHPKYDIVGAIKAGIENWNQVFGFKVFEASVAGPGDSFGDDDKNYFIYDPNPNGIAYADWRLNPNTGEIRGASVYFSAGFFRDAIEKLDPPTRAFKRTIQPKTPPRIREMTWGSFRPTRLCALWAGASDERNDEDGPRAAKLTGAQAVNKYITHIALHEIGHALGLRHNFKGSLVPPPQQSSVMDYIEVSDAAATDPAPPGPYDHAAVKLLYGLSKSEPTQPFCTDRIPSIDPTCATFDRTEDPLMKYWGANYNEHLKFILRGEGATEHQRNIEQRYLDGTAAFLRAGSTIDQGRAWQQLNELLAVGIDHAADNAKYPGYTDRLSEFQNWMLNRVFLEPPPTPNGGIPAIPVLVGDTLKAIVTELRGVTVNSDKYRGWNTRRTSVDVLKKLQTQSAYEALLSARTNLAEVRTSLPAGSPEAMLMDDLLARIDAATRPYYTK</sequence>
<dbReference type="Proteomes" id="UP001379533">
    <property type="component" value="Chromosome"/>
</dbReference>
<feature type="chain" id="PRO_5045781572" evidence="1">
    <location>
        <begin position="23"/>
        <end position="757"/>
    </location>
</feature>
<evidence type="ECO:0000259" key="2">
    <source>
        <dbReference type="Pfam" id="PF16313"/>
    </source>
</evidence>
<evidence type="ECO:0000256" key="1">
    <source>
        <dbReference type="SAM" id="SignalP"/>
    </source>
</evidence>
<dbReference type="PANTHER" id="PTHR38478">
    <property type="entry name" value="PEPTIDASE M1A AND M12B"/>
    <property type="match status" value="1"/>
</dbReference>